<dbReference type="CDD" id="cd05387">
    <property type="entry name" value="BY-kinase"/>
    <property type="match status" value="1"/>
</dbReference>
<evidence type="ECO:0000256" key="6">
    <source>
        <dbReference type="ARBA" id="ARBA00022840"/>
    </source>
</evidence>
<comment type="similarity">
    <text evidence="2">Belongs to the CpsC/CapA family.</text>
</comment>
<keyword evidence="11" id="KW-0808">Transferase</keyword>
<evidence type="ECO:0000256" key="1">
    <source>
        <dbReference type="ARBA" id="ARBA00004651"/>
    </source>
</evidence>
<dbReference type="InterPro" id="IPR027417">
    <property type="entry name" value="P-loop_NTPase"/>
</dbReference>
<dbReference type="PANTHER" id="PTHR32309">
    <property type="entry name" value="TYROSINE-PROTEIN KINASE"/>
    <property type="match status" value="1"/>
</dbReference>
<protein>
    <submittedName>
        <fullName evidence="11">Polysaccharide biosynthesis tyrosine autokinase</fullName>
        <ecNumber evidence="11">2.7.10.2</ecNumber>
    </submittedName>
</protein>
<reference evidence="11 12" key="1">
    <citation type="submission" date="2022-03" db="EMBL/GenBank/DDBJ databases">
        <title>Sinomonas sp. isolated from a soil.</title>
        <authorList>
            <person name="Han J."/>
            <person name="Kim D.-U."/>
        </authorList>
    </citation>
    <scope>NUCLEOTIDE SEQUENCE [LARGE SCALE GENOMIC DNA]</scope>
    <source>
        <strain evidence="11 12">5-5</strain>
    </source>
</reference>
<evidence type="ECO:0000256" key="2">
    <source>
        <dbReference type="ARBA" id="ARBA00006683"/>
    </source>
</evidence>
<evidence type="ECO:0000313" key="12">
    <source>
        <dbReference type="Proteomes" id="UP001202922"/>
    </source>
</evidence>
<feature type="transmembrane region" description="Helical" evidence="9">
    <location>
        <begin position="12"/>
        <end position="34"/>
    </location>
</feature>
<keyword evidence="3" id="KW-1003">Cell membrane</keyword>
<organism evidence="11 12">
    <name type="scientific">Sinomonas terrae</name>
    <dbReference type="NCBI Taxonomy" id="2908838"/>
    <lineage>
        <taxon>Bacteria</taxon>
        <taxon>Bacillati</taxon>
        <taxon>Actinomycetota</taxon>
        <taxon>Actinomycetes</taxon>
        <taxon>Micrococcales</taxon>
        <taxon>Micrococcaceae</taxon>
        <taxon>Sinomonas</taxon>
    </lineage>
</organism>
<name>A0ABS9U552_9MICC</name>
<evidence type="ECO:0000256" key="9">
    <source>
        <dbReference type="SAM" id="Phobius"/>
    </source>
</evidence>
<keyword evidence="5" id="KW-0547">Nucleotide-binding</keyword>
<evidence type="ECO:0000313" key="11">
    <source>
        <dbReference type="EMBL" id="MCH6471818.1"/>
    </source>
</evidence>
<dbReference type="SUPFAM" id="SSF52540">
    <property type="entry name" value="P-loop containing nucleoside triphosphate hydrolases"/>
    <property type="match status" value="1"/>
</dbReference>
<dbReference type="GO" id="GO:0004715">
    <property type="term" value="F:non-membrane spanning protein tyrosine kinase activity"/>
    <property type="evidence" value="ECO:0007669"/>
    <property type="project" value="UniProtKB-EC"/>
</dbReference>
<keyword evidence="7 9" id="KW-1133">Transmembrane helix</keyword>
<dbReference type="NCBIfam" id="TIGR01007">
    <property type="entry name" value="eps_fam"/>
    <property type="match status" value="1"/>
</dbReference>
<sequence length="475" mass="50087">MELRDYVRILRAGWILVVVMALAGVAAAAIFSLVSKPQFKASAQVFVSTQSGGTVTDLVQGSTFTQQRVKTYAGLVTTPIVLLPVISNLHLSTTADDLAKSVTATASLDTTLIEISATSPDPVQSANIANGISQSLTNVVQNIESTGSQSAEVKLTRVQEAEVPSAPVTPNVPIDVALGLFLGLALGVGVVVLRHTLDNRVRSDQDVQTISAAPILGGIMYDAKASKRPLIVQDDPRSPRAEAFRTLRTNLQFLDAGEGARCFVVTSAIESEGKSSTASNLAIALDNAGHRVIVIDADLRRPKLATYMGLEGAVGLTDLLIGRADMEDAVQQWGQGGLHVLPAGSVPPNPSELLGSAAMQSLVKRLEGQFDYVLFDAPPLLPVTDAAVLSKFAGGAIVVVAAGRTHRSQLAAAVTALENVGVRLFGFVLTMLPAQGPHSYGYQTYGYGPVYAQDDVTVGKESRRMMHRRVRGLSG</sequence>
<dbReference type="Pfam" id="PF10609">
    <property type="entry name" value="ParA"/>
    <property type="match status" value="1"/>
</dbReference>
<accession>A0ABS9U552</accession>
<dbReference type="InterPro" id="IPR050445">
    <property type="entry name" value="Bact_polysacc_biosynth/exp"/>
</dbReference>
<dbReference type="RefSeq" id="WP_241055754.1">
    <property type="nucleotide sequence ID" value="NZ_JAKZBV010000001.1"/>
</dbReference>
<keyword evidence="8 9" id="KW-0472">Membrane</keyword>
<gene>
    <name evidence="11" type="ORF">L0M17_17910</name>
</gene>
<dbReference type="Gene3D" id="3.40.50.300">
    <property type="entry name" value="P-loop containing nucleotide triphosphate hydrolases"/>
    <property type="match status" value="1"/>
</dbReference>
<evidence type="ECO:0000256" key="4">
    <source>
        <dbReference type="ARBA" id="ARBA00022692"/>
    </source>
</evidence>
<keyword evidence="6" id="KW-0067">ATP-binding</keyword>
<evidence type="ECO:0000256" key="3">
    <source>
        <dbReference type="ARBA" id="ARBA00022475"/>
    </source>
</evidence>
<proteinExistence type="inferred from homology"/>
<comment type="caution">
    <text evidence="11">The sequence shown here is derived from an EMBL/GenBank/DDBJ whole genome shotgun (WGS) entry which is preliminary data.</text>
</comment>
<dbReference type="EC" id="2.7.10.2" evidence="11"/>
<evidence type="ECO:0000256" key="7">
    <source>
        <dbReference type="ARBA" id="ARBA00022989"/>
    </source>
</evidence>
<evidence type="ECO:0000256" key="5">
    <source>
        <dbReference type="ARBA" id="ARBA00022741"/>
    </source>
</evidence>
<dbReference type="InterPro" id="IPR003856">
    <property type="entry name" value="LPS_length_determ_N"/>
</dbReference>
<comment type="subcellular location">
    <subcellularLocation>
        <location evidence="1">Cell membrane</location>
        <topology evidence="1">Multi-pass membrane protein</topology>
    </subcellularLocation>
</comment>
<keyword evidence="12" id="KW-1185">Reference proteome</keyword>
<dbReference type="PANTHER" id="PTHR32309:SF31">
    <property type="entry name" value="CAPSULAR EXOPOLYSACCHARIDE FAMILY"/>
    <property type="match status" value="1"/>
</dbReference>
<dbReference type="InterPro" id="IPR033756">
    <property type="entry name" value="YlxH/NBP35"/>
</dbReference>
<dbReference type="Proteomes" id="UP001202922">
    <property type="component" value="Unassembled WGS sequence"/>
</dbReference>
<dbReference type="Pfam" id="PF02706">
    <property type="entry name" value="Wzz"/>
    <property type="match status" value="1"/>
</dbReference>
<dbReference type="EMBL" id="JAKZBV010000001">
    <property type="protein sequence ID" value="MCH6471818.1"/>
    <property type="molecule type" value="Genomic_DNA"/>
</dbReference>
<feature type="domain" description="Polysaccharide chain length determinant N-terminal" evidence="10">
    <location>
        <begin position="2"/>
        <end position="89"/>
    </location>
</feature>
<keyword evidence="4 9" id="KW-0812">Transmembrane</keyword>
<evidence type="ECO:0000256" key="8">
    <source>
        <dbReference type="ARBA" id="ARBA00023136"/>
    </source>
</evidence>
<dbReference type="InterPro" id="IPR005702">
    <property type="entry name" value="Wzc-like_C"/>
</dbReference>
<evidence type="ECO:0000259" key="10">
    <source>
        <dbReference type="Pfam" id="PF02706"/>
    </source>
</evidence>